<keyword evidence="2" id="KW-1185">Reference proteome</keyword>
<reference evidence="1" key="2">
    <citation type="submission" date="2020-11" db="EMBL/GenBank/DDBJ databases">
        <authorList>
            <person name="McCartney M.A."/>
            <person name="Auch B."/>
            <person name="Kono T."/>
            <person name="Mallez S."/>
            <person name="Becker A."/>
            <person name="Gohl D.M."/>
            <person name="Silverstein K.A.T."/>
            <person name="Koren S."/>
            <person name="Bechman K.B."/>
            <person name="Herman A."/>
            <person name="Abrahante J.E."/>
            <person name="Garbe J."/>
        </authorList>
    </citation>
    <scope>NUCLEOTIDE SEQUENCE</scope>
    <source>
        <strain evidence="1">Duluth1</strain>
        <tissue evidence="1">Whole animal</tissue>
    </source>
</reference>
<sequence length="66" mass="7783">MFETGNICRHSSLYSRHSMVSQRLEAFVGTAACTVVTLWKIRDWKHYRHSSLYSRHSMVSQRLEPL</sequence>
<accession>A0A9D4HWQ8</accession>
<name>A0A9D4HWQ8_DREPO</name>
<protein>
    <submittedName>
        <fullName evidence="1">Uncharacterized protein</fullName>
    </submittedName>
</protein>
<dbReference type="AlphaFoldDB" id="A0A9D4HWQ8"/>
<gene>
    <name evidence="1" type="ORF">DPMN_040293</name>
</gene>
<proteinExistence type="predicted"/>
<organism evidence="1 2">
    <name type="scientific">Dreissena polymorpha</name>
    <name type="common">Zebra mussel</name>
    <name type="synonym">Mytilus polymorpha</name>
    <dbReference type="NCBI Taxonomy" id="45954"/>
    <lineage>
        <taxon>Eukaryota</taxon>
        <taxon>Metazoa</taxon>
        <taxon>Spiralia</taxon>
        <taxon>Lophotrochozoa</taxon>
        <taxon>Mollusca</taxon>
        <taxon>Bivalvia</taxon>
        <taxon>Autobranchia</taxon>
        <taxon>Heteroconchia</taxon>
        <taxon>Euheterodonta</taxon>
        <taxon>Imparidentia</taxon>
        <taxon>Neoheterodontei</taxon>
        <taxon>Myida</taxon>
        <taxon>Dreissenoidea</taxon>
        <taxon>Dreissenidae</taxon>
        <taxon>Dreissena</taxon>
    </lineage>
</organism>
<comment type="caution">
    <text evidence="1">The sequence shown here is derived from an EMBL/GenBank/DDBJ whole genome shotgun (WGS) entry which is preliminary data.</text>
</comment>
<evidence type="ECO:0000313" key="1">
    <source>
        <dbReference type="EMBL" id="KAH3733856.1"/>
    </source>
</evidence>
<dbReference type="Proteomes" id="UP000828390">
    <property type="component" value="Unassembled WGS sequence"/>
</dbReference>
<reference evidence="1" key="1">
    <citation type="journal article" date="2019" name="bioRxiv">
        <title>The Genome of the Zebra Mussel, Dreissena polymorpha: A Resource for Invasive Species Research.</title>
        <authorList>
            <person name="McCartney M.A."/>
            <person name="Auch B."/>
            <person name="Kono T."/>
            <person name="Mallez S."/>
            <person name="Zhang Y."/>
            <person name="Obille A."/>
            <person name="Becker A."/>
            <person name="Abrahante J.E."/>
            <person name="Garbe J."/>
            <person name="Badalamenti J.P."/>
            <person name="Herman A."/>
            <person name="Mangelson H."/>
            <person name="Liachko I."/>
            <person name="Sullivan S."/>
            <person name="Sone E.D."/>
            <person name="Koren S."/>
            <person name="Silverstein K.A.T."/>
            <person name="Beckman K.B."/>
            <person name="Gohl D.M."/>
        </authorList>
    </citation>
    <scope>NUCLEOTIDE SEQUENCE</scope>
    <source>
        <strain evidence="1">Duluth1</strain>
        <tissue evidence="1">Whole animal</tissue>
    </source>
</reference>
<evidence type="ECO:0000313" key="2">
    <source>
        <dbReference type="Proteomes" id="UP000828390"/>
    </source>
</evidence>
<dbReference type="EMBL" id="JAIWYP010000011">
    <property type="protein sequence ID" value="KAH3733856.1"/>
    <property type="molecule type" value="Genomic_DNA"/>
</dbReference>